<keyword evidence="2" id="KW-0805">Transcription regulation</keyword>
<name>A0AAW9QFR9_9BURK</name>
<dbReference type="Proteomes" id="UP001336250">
    <property type="component" value="Unassembled WGS sequence"/>
</dbReference>
<evidence type="ECO:0000256" key="3">
    <source>
        <dbReference type="ARBA" id="ARBA00023125"/>
    </source>
</evidence>
<dbReference type="EMBL" id="JAZIBG010000020">
    <property type="protein sequence ID" value="MEF7613895.1"/>
    <property type="molecule type" value="Genomic_DNA"/>
</dbReference>
<evidence type="ECO:0000313" key="7">
    <source>
        <dbReference type="Proteomes" id="UP001336250"/>
    </source>
</evidence>
<comment type="caution">
    <text evidence="6">The sequence shown here is derived from an EMBL/GenBank/DDBJ whole genome shotgun (WGS) entry which is preliminary data.</text>
</comment>
<evidence type="ECO:0000256" key="4">
    <source>
        <dbReference type="ARBA" id="ARBA00023163"/>
    </source>
</evidence>
<dbReference type="RefSeq" id="WP_332288834.1">
    <property type="nucleotide sequence ID" value="NZ_JAZIBG010000020.1"/>
</dbReference>
<dbReference type="GO" id="GO:0003677">
    <property type="term" value="F:DNA binding"/>
    <property type="evidence" value="ECO:0007669"/>
    <property type="project" value="UniProtKB-KW"/>
</dbReference>
<dbReference type="Pfam" id="PF00126">
    <property type="entry name" value="HTH_1"/>
    <property type="match status" value="1"/>
</dbReference>
<dbReference type="PANTHER" id="PTHR30579:SF2">
    <property type="entry name" value="HTH-TYPE TRANSCRIPTIONAL REGULATOR ARGP"/>
    <property type="match status" value="1"/>
</dbReference>
<gene>
    <name evidence="6" type="ORF">V4F39_08240</name>
</gene>
<sequence length="60" mass="6625">MFDRQQLKTLATIVQEGSFERAAQRLHISRGAVSQRIKALEEAASAVLLVREAGARDSSR</sequence>
<dbReference type="SUPFAM" id="SSF46785">
    <property type="entry name" value="Winged helix' DNA-binding domain"/>
    <property type="match status" value="1"/>
</dbReference>
<dbReference type="InterPro" id="IPR036388">
    <property type="entry name" value="WH-like_DNA-bd_sf"/>
</dbReference>
<dbReference type="PRINTS" id="PR00039">
    <property type="entry name" value="HTHLYSR"/>
</dbReference>
<dbReference type="InterPro" id="IPR000847">
    <property type="entry name" value="LysR_HTH_N"/>
</dbReference>
<dbReference type="GO" id="GO:0003700">
    <property type="term" value="F:DNA-binding transcription factor activity"/>
    <property type="evidence" value="ECO:0007669"/>
    <property type="project" value="InterPro"/>
</dbReference>
<accession>A0AAW9QFR9</accession>
<reference evidence="6 7" key="1">
    <citation type="submission" date="2024-02" db="EMBL/GenBank/DDBJ databases">
        <title>Genome sequence of Aquincola sp. MAHUQ-54.</title>
        <authorList>
            <person name="Huq M.A."/>
        </authorList>
    </citation>
    <scope>NUCLEOTIDE SEQUENCE [LARGE SCALE GENOMIC DNA]</scope>
    <source>
        <strain evidence="6 7">MAHUQ-54</strain>
    </source>
</reference>
<keyword evidence="4" id="KW-0804">Transcription</keyword>
<evidence type="ECO:0000256" key="2">
    <source>
        <dbReference type="ARBA" id="ARBA00023015"/>
    </source>
</evidence>
<keyword evidence="3" id="KW-0238">DNA-binding</keyword>
<comment type="similarity">
    <text evidence="1">Belongs to the LysR transcriptional regulatory family.</text>
</comment>
<evidence type="ECO:0000259" key="5">
    <source>
        <dbReference type="PROSITE" id="PS50931"/>
    </source>
</evidence>
<protein>
    <submittedName>
        <fullName evidence="6">LysR family transcriptional regulator</fullName>
    </submittedName>
</protein>
<evidence type="ECO:0000256" key="1">
    <source>
        <dbReference type="ARBA" id="ARBA00009437"/>
    </source>
</evidence>
<dbReference type="PANTHER" id="PTHR30579">
    <property type="entry name" value="TRANSCRIPTIONAL REGULATOR"/>
    <property type="match status" value="1"/>
</dbReference>
<dbReference type="InterPro" id="IPR050176">
    <property type="entry name" value="LTTR"/>
</dbReference>
<dbReference type="AlphaFoldDB" id="A0AAW9QFR9"/>
<evidence type="ECO:0000313" key="6">
    <source>
        <dbReference type="EMBL" id="MEF7613895.1"/>
    </source>
</evidence>
<dbReference type="Gene3D" id="1.10.10.10">
    <property type="entry name" value="Winged helix-like DNA-binding domain superfamily/Winged helix DNA-binding domain"/>
    <property type="match status" value="1"/>
</dbReference>
<organism evidence="6 7">
    <name type="scientific">Aquincola agrisoli</name>
    <dbReference type="NCBI Taxonomy" id="3119538"/>
    <lineage>
        <taxon>Bacteria</taxon>
        <taxon>Pseudomonadati</taxon>
        <taxon>Pseudomonadota</taxon>
        <taxon>Betaproteobacteria</taxon>
        <taxon>Burkholderiales</taxon>
        <taxon>Sphaerotilaceae</taxon>
        <taxon>Aquincola</taxon>
    </lineage>
</organism>
<dbReference type="PROSITE" id="PS50931">
    <property type="entry name" value="HTH_LYSR"/>
    <property type="match status" value="1"/>
</dbReference>
<proteinExistence type="inferred from homology"/>
<feature type="domain" description="HTH lysR-type" evidence="5">
    <location>
        <begin position="2"/>
        <end position="51"/>
    </location>
</feature>
<dbReference type="InterPro" id="IPR036390">
    <property type="entry name" value="WH_DNA-bd_sf"/>
</dbReference>
<keyword evidence="7" id="KW-1185">Reference proteome</keyword>